<evidence type="ECO:0000313" key="1">
    <source>
        <dbReference type="EMBL" id="KAI4310444.1"/>
    </source>
</evidence>
<dbReference type="Proteomes" id="UP001057402">
    <property type="component" value="Chromosome 11"/>
</dbReference>
<reference evidence="2" key="1">
    <citation type="journal article" date="2023" name="Front. Plant Sci.">
        <title>Chromosomal-level genome assembly of Melastoma candidum provides insights into trichome evolution.</title>
        <authorList>
            <person name="Zhong Y."/>
            <person name="Wu W."/>
            <person name="Sun C."/>
            <person name="Zou P."/>
            <person name="Liu Y."/>
            <person name="Dai S."/>
            <person name="Zhou R."/>
        </authorList>
    </citation>
    <scope>NUCLEOTIDE SEQUENCE [LARGE SCALE GENOMIC DNA]</scope>
</reference>
<organism evidence="1 2">
    <name type="scientific">Melastoma candidum</name>
    <dbReference type="NCBI Taxonomy" id="119954"/>
    <lineage>
        <taxon>Eukaryota</taxon>
        <taxon>Viridiplantae</taxon>
        <taxon>Streptophyta</taxon>
        <taxon>Embryophyta</taxon>
        <taxon>Tracheophyta</taxon>
        <taxon>Spermatophyta</taxon>
        <taxon>Magnoliopsida</taxon>
        <taxon>eudicotyledons</taxon>
        <taxon>Gunneridae</taxon>
        <taxon>Pentapetalae</taxon>
        <taxon>rosids</taxon>
        <taxon>malvids</taxon>
        <taxon>Myrtales</taxon>
        <taxon>Melastomataceae</taxon>
        <taxon>Melastomatoideae</taxon>
        <taxon>Melastomateae</taxon>
        <taxon>Melastoma</taxon>
    </lineage>
</organism>
<comment type="caution">
    <text evidence="1">The sequence shown here is derived from an EMBL/GenBank/DDBJ whole genome shotgun (WGS) entry which is preliminary data.</text>
</comment>
<evidence type="ECO:0000313" key="2">
    <source>
        <dbReference type="Proteomes" id="UP001057402"/>
    </source>
</evidence>
<proteinExistence type="predicted"/>
<name>A0ACB9LIC8_9MYRT</name>
<dbReference type="EMBL" id="CM042890">
    <property type="protein sequence ID" value="KAI4310444.1"/>
    <property type="molecule type" value="Genomic_DNA"/>
</dbReference>
<gene>
    <name evidence="1" type="ORF">MLD38_035422</name>
</gene>
<protein>
    <submittedName>
        <fullName evidence="1">Uncharacterized protein</fullName>
    </submittedName>
</protein>
<keyword evidence="2" id="KW-1185">Reference proteome</keyword>
<accession>A0ACB9LIC8</accession>
<sequence>MDIVGIILLAGVQYPLAYPGVVSNQAFSPSVAASTVCDSNSLCHLRGGHSSAGGQIEGPLGANLFIYHIPQEFGDQELANAFKGFGTILSAKVFVDKATKCFGFVSYEIPEAAQSAISAMDG</sequence>